<sequence length="98" mass="11578">MKNPPPFIYYCNDRWLSHLSQAQVGQWGAWNNAQHWNRPWTQRLAGAWLAFTGRGDVIINPYKGTDEQWRGSQKPIWTRPYVIILRIGAWLKQENKKA</sequence>
<protein>
    <submittedName>
        <fullName evidence="1">Uncharacterized protein</fullName>
    </submittedName>
</protein>
<dbReference type="EMBL" id="LR796327">
    <property type="protein sequence ID" value="CAB4136985.1"/>
    <property type="molecule type" value="Genomic_DNA"/>
</dbReference>
<reference evidence="1" key="1">
    <citation type="submission" date="2020-04" db="EMBL/GenBank/DDBJ databases">
        <authorList>
            <person name="Chiriac C."/>
            <person name="Salcher M."/>
            <person name="Ghai R."/>
            <person name="Kavagutti S V."/>
        </authorList>
    </citation>
    <scope>NUCLEOTIDE SEQUENCE</scope>
</reference>
<organism evidence="1">
    <name type="scientific">uncultured Caudovirales phage</name>
    <dbReference type="NCBI Taxonomy" id="2100421"/>
    <lineage>
        <taxon>Viruses</taxon>
        <taxon>Duplodnaviria</taxon>
        <taxon>Heunggongvirae</taxon>
        <taxon>Uroviricota</taxon>
        <taxon>Caudoviricetes</taxon>
        <taxon>Peduoviridae</taxon>
        <taxon>Maltschvirus</taxon>
        <taxon>Maltschvirus maltsch</taxon>
    </lineage>
</organism>
<accession>A0A6J5LR38</accession>
<evidence type="ECO:0000313" key="1">
    <source>
        <dbReference type="EMBL" id="CAB4136985.1"/>
    </source>
</evidence>
<name>A0A6J5LR38_9CAUD</name>
<proteinExistence type="predicted"/>
<gene>
    <name evidence="1" type="ORF">UFOVP315_27</name>
</gene>